<evidence type="ECO:0000256" key="21">
    <source>
        <dbReference type="SAM" id="MobiDB-lite"/>
    </source>
</evidence>
<evidence type="ECO:0000256" key="7">
    <source>
        <dbReference type="ARBA" id="ARBA00022729"/>
    </source>
</evidence>
<evidence type="ECO:0000256" key="23">
    <source>
        <dbReference type="SAM" id="SignalP"/>
    </source>
</evidence>
<sequence>MNSSYPPALGPLCLCLVALALMVGLYLPVAPGMSTHKRHQEKRDIECPQGKYKHPKNESICCLKCHKGTYLEADCGGPDLAPNCKTCEKGTYTEIENYFSRCHSCSVCRKEMGQILKKTCTVSRNTVCGCGENQFQQRQGDKDNGLFRCVNCNPCLNGTIRHPCQEKQDAVCICNKDFFWHGHKCISCDECVPEKNCMSVCTPSFVKSQPSGPVLMPLVIFLGFCCFSLIFIVSFCHYPRWRSKLYVIVCGRQSPPVKEEENKRALVPPPTLDFTPVPSQTLTSSPAPAPAPAPAPISVSTAAPPLPSTFSSSNWSTVYNVQPIVTLAPPQQRAEPTIHCAQMPSDCVVYDVTALRLDRPAKLYAVVDEVPPTRWREFIRRLGLNENDIELCEMQNPRCLREAHYSMLAAWQKGVPRHQATLEVLAQVLTDMDLHGCLQNITETLKLGNPSGPLSPLSR</sequence>
<evidence type="ECO:0000256" key="6">
    <source>
        <dbReference type="ARBA" id="ARBA00022703"/>
    </source>
</evidence>
<dbReference type="SUPFAM" id="SSF57586">
    <property type="entry name" value="TNF receptor-like"/>
    <property type="match status" value="3"/>
</dbReference>
<feature type="domain" description="Death" evidence="24">
    <location>
        <begin position="360"/>
        <end position="445"/>
    </location>
</feature>
<evidence type="ECO:0000256" key="5">
    <source>
        <dbReference type="ARBA" id="ARBA00022692"/>
    </source>
</evidence>
<dbReference type="FunFam" id="2.10.50.10:FF:000020">
    <property type="entry name" value="Tumor necrosis factor receptor superfamily member 1A"/>
    <property type="match status" value="1"/>
</dbReference>
<keyword evidence="4" id="KW-1003">Cell membrane</keyword>
<evidence type="ECO:0000256" key="9">
    <source>
        <dbReference type="ARBA" id="ARBA00022989"/>
    </source>
</evidence>
<evidence type="ECO:0000256" key="12">
    <source>
        <dbReference type="ARBA" id="ARBA00023157"/>
    </source>
</evidence>
<dbReference type="SUPFAM" id="SSF47986">
    <property type="entry name" value="DEATH domain"/>
    <property type="match status" value="1"/>
</dbReference>
<dbReference type="InterPro" id="IPR001368">
    <property type="entry name" value="TNFR/NGFR_Cys_rich_reg"/>
</dbReference>
<evidence type="ECO:0000259" key="24">
    <source>
        <dbReference type="PROSITE" id="PS50017"/>
    </source>
</evidence>
<proteinExistence type="predicted"/>
<evidence type="ECO:0000256" key="15">
    <source>
        <dbReference type="ARBA" id="ARBA00030825"/>
    </source>
</evidence>
<evidence type="ECO:0000256" key="13">
    <source>
        <dbReference type="ARBA" id="ARBA00023170"/>
    </source>
</evidence>
<evidence type="ECO:0000256" key="4">
    <source>
        <dbReference type="ARBA" id="ARBA00022475"/>
    </source>
</evidence>
<evidence type="ECO:0000256" key="17">
    <source>
        <dbReference type="ARBA" id="ARBA00031548"/>
    </source>
</evidence>
<comment type="subcellular location">
    <subcellularLocation>
        <location evidence="1">Cell membrane</location>
        <topology evidence="1">Single-pass type I membrane protein</topology>
    </subcellularLocation>
    <subcellularLocation>
        <location evidence="2">Golgi apparatus membrane</location>
        <topology evidence="2">Single-pass type I membrane protein</topology>
    </subcellularLocation>
</comment>
<dbReference type="InterPro" id="IPR011029">
    <property type="entry name" value="DEATH-like_dom_sf"/>
</dbReference>
<dbReference type="SMART" id="SM00208">
    <property type="entry name" value="TNFR"/>
    <property type="match status" value="4"/>
</dbReference>
<dbReference type="GO" id="GO:0006693">
    <property type="term" value="P:prostaglandin metabolic process"/>
    <property type="evidence" value="ECO:0007669"/>
    <property type="project" value="InterPro"/>
</dbReference>
<keyword evidence="27" id="KW-1185">Reference proteome</keyword>
<reference evidence="26" key="2">
    <citation type="submission" date="2025-08" db="UniProtKB">
        <authorList>
            <consortium name="Ensembl"/>
        </authorList>
    </citation>
    <scope>IDENTIFICATION</scope>
</reference>
<dbReference type="CDD" id="cd10576">
    <property type="entry name" value="TNFRSF1A"/>
    <property type="match status" value="1"/>
</dbReference>
<evidence type="ECO:0000259" key="25">
    <source>
        <dbReference type="PROSITE" id="PS50050"/>
    </source>
</evidence>
<evidence type="ECO:0000256" key="3">
    <source>
        <dbReference type="ARBA" id="ARBA00016302"/>
    </source>
</evidence>
<feature type="repeat" description="TNFR-Cys" evidence="20">
    <location>
        <begin position="129"/>
        <end position="172"/>
    </location>
</feature>
<keyword evidence="7 23" id="KW-0732">Signal</keyword>
<dbReference type="InterPro" id="IPR033993">
    <property type="entry name" value="TNFRSF1A_N"/>
</dbReference>
<dbReference type="GO" id="GO:0010557">
    <property type="term" value="P:positive regulation of macromolecule biosynthetic process"/>
    <property type="evidence" value="ECO:0007669"/>
    <property type="project" value="UniProtKB-ARBA"/>
</dbReference>
<evidence type="ECO:0000256" key="8">
    <source>
        <dbReference type="ARBA" id="ARBA00022737"/>
    </source>
</evidence>
<evidence type="ECO:0000256" key="11">
    <source>
        <dbReference type="ARBA" id="ARBA00023136"/>
    </source>
</evidence>
<dbReference type="Gene3D" id="1.10.533.10">
    <property type="entry name" value="Death Domain, Fas"/>
    <property type="match status" value="1"/>
</dbReference>
<dbReference type="InterPro" id="IPR052493">
    <property type="entry name" value="TNFRSF1A"/>
</dbReference>
<dbReference type="PANTHER" id="PTHR46861">
    <property type="entry name" value="TUMOR NECROSIS FACTOR RECEPTOR SUPERFAMILY MEMBER 1A"/>
    <property type="match status" value="1"/>
</dbReference>
<dbReference type="PANTHER" id="PTHR46861:SF1">
    <property type="entry name" value="TUMOR NECROSIS FACTOR RECEPTOR SUPERFAMILY MEMBER 1A"/>
    <property type="match status" value="1"/>
</dbReference>
<evidence type="ECO:0000256" key="22">
    <source>
        <dbReference type="SAM" id="Phobius"/>
    </source>
</evidence>
<evidence type="ECO:0000256" key="10">
    <source>
        <dbReference type="ARBA" id="ARBA00023034"/>
    </source>
</evidence>
<dbReference type="PROSITE" id="PS00652">
    <property type="entry name" value="TNFR_NGFR_1"/>
    <property type="match status" value="1"/>
</dbReference>
<dbReference type="GO" id="GO:0006954">
    <property type="term" value="P:inflammatory response"/>
    <property type="evidence" value="ECO:0007669"/>
    <property type="project" value="InterPro"/>
</dbReference>
<dbReference type="InterPro" id="IPR033994">
    <property type="entry name" value="TNFRSF1A_death"/>
</dbReference>
<evidence type="ECO:0000256" key="14">
    <source>
        <dbReference type="ARBA" id="ARBA00023180"/>
    </source>
</evidence>
<organism evidence="26 27">
    <name type="scientific">Vombatus ursinus</name>
    <name type="common">Common wombat</name>
    <dbReference type="NCBI Taxonomy" id="29139"/>
    <lineage>
        <taxon>Eukaryota</taxon>
        <taxon>Metazoa</taxon>
        <taxon>Chordata</taxon>
        <taxon>Craniata</taxon>
        <taxon>Vertebrata</taxon>
        <taxon>Euteleostomi</taxon>
        <taxon>Mammalia</taxon>
        <taxon>Metatheria</taxon>
        <taxon>Diprotodontia</taxon>
        <taxon>Vombatidae</taxon>
        <taxon>Vombatus</taxon>
    </lineage>
</organism>
<dbReference type="Proteomes" id="UP000314987">
    <property type="component" value="Unassembled WGS sequence"/>
</dbReference>
<dbReference type="InterPro" id="IPR020419">
    <property type="entry name" value="TNFR_1A"/>
</dbReference>
<dbReference type="GO" id="GO:0043235">
    <property type="term" value="C:receptor complex"/>
    <property type="evidence" value="ECO:0007669"/>
    <property type="project" value="TreeGrafter"/>
</dbReference>
<feature type="region of interest" description="Disordered" evidence="21">
    <location>
        <begin position="260"/>
        <end position="296"/>
    </location>
</feature>
<evidence type="ECO:0000256" key="20">
    <source>
        <dbReference type="PROSITE-ProRule" id="PRU00206"/>
    </source>
</evidence>
<dbReference type="Ensembl" id="ENSVURT00010027310.1">
    <property type="protein sequence ID" value="ENSVURP00010023990.1"/>
    <property type="gene ID" value="ENSVURG00010018384.1"/>
</dbReference>
<dbReference type="GO" id="GO:0051239">
    <property type="term" value="P:regulation of multicellular organismal process"/>
    <property type="evidence" value="ECO:0007669"/>
    <property type="project" value="UniProtKB-ARBA"/>
</dbReference>
<feature type="domain" description="TNFR-Cys" evidence="25">
    <location>
        <begin position="86"/>
        <end position="128"/>
    </location>
</feature>
<dbReference type="Pfam" id="PF00531">
    <property type="entry name" value="Death"/>
    <property type="match status" value="1"/>
</dbReference>
<dbReference type="CDD" id="cd08313">
    <property type="entry name" value="Death_TNFR1"/>
    <property type="match status" value="1"/>
</dbReference>
<dbReference type="Gene3D" id="2.10.50.10">
    <property type="entry name" value="Tumor Necrosis Factor Receptor, subunit A, domain 2"/>
    <property type="match status" value="2"/>
</dbReference>
<dbReference type="SMART" id="SM00005">
    <property type="entry name" value="DEATH"/>
    <property type="match status" value="1"/>
</dbReference>
<keyword evidence="9 22" id="KW-1133">Transmembrane helix</keyword>
<comment type="caution">
    <text evidence="20">Lacks conserved residue(s) required for the propagation of feature annotation.</text>
</comment>
<dbReference type="GO" id="GO:0050793">
    <property type="term" value="P:regulation of developmental process"/>
    <property type="evidence" value="ECO:0007669"/>
    <property type="project" value="UniProtKB-ARBA"/>
</dbReference>
<name>A0A4X2LQK9_VOMUR</name>
<gene>
    <name evidence="26" type="primary">TNFRSF1A</name>
</gene>
<dbReference type="GO" id="GO:0045121">
    <property type="term" value="C:membrane raft"/>
    <property type="evidence" value="ECO:0007669"/>
    <property type="project" value="TreeGrafter"/>
</dbReference>
<reference evidence="27" key="1">
    <citation type="submission" date="2018-12" db="EMBL/GenBank/DDBJ databases">
        <authorList>
            <person name="Yazar S."/>
        </authorList>
    </citation>
    <scope>NUCLEOTIDE SEQUENCE [LARGE SCALE GENOMIC DNA]</scope>
</reference>
<dbReference type="GO" id="GO:0006915">
    <property type="term" value="P:apoptotic process"/>
    <property type="evidence" value="ECO:0007669"/>
    <property type="project" value="UniProtKB-KW"/>
</dbReference>
<keyword evidence="6" id="KW-0053">Apoptosis</keyword>
<dbReference type="PROSITE" id="PS50017">
    <property type="entry name" value="DEATH_DOMAIN"/>
    <property type="match status" value="1"/>
</dbReference>
<keyword evidence="11 22" id="KW-0472">Membrane</keyword>
<keyword evidence="13" id="KW-0675">Receptor</keyword>
<feature type="transmembrane region" description="Helical" evidence="22">
    <location>
        <begin position="214"/>
        <end position="236"/>
    </location>
</feature>
<protein>
    <recommendedName>
        <fullName evidence="3">Tumor necrosis factor receptor superfamily member 1A</fullName>
    </recommendedName>
    <alternativeName>
        <fullName evidence="18">Tumor necrosis factor receptor 1</fullName>
    </alternativeName>
    <alternativeName>
        <fullName evidence="15">Tumor necrosis factor receptor type I</fullName>
    </alternativeName>
    <alternativeName>
        <fullName evidence="16">p55</fullName>
    </alternativeName>
    <alternativeName>
        <fullName evidence="17 19">p60</fullName>
    </alternativeName>
</protein>
<evidence type="ECO:0000313" key="27">
    <source>
        <dbReference type="Proteomes" id="UP000314987"/>
    </source>
</evidence>
<dbReference type="AlphaFoldDB" id="A0A4X2LQK9"/>
<feature type="signal peptide" evidence="23">
    <location>
        <begin position="1"/>
        <end position="20"/>
    </location>
</feature>
<keyword evidence="5 22" id="KW-0812">Transmembrane</keyword>
<feature type="disulfide bond" evidence="20">
    <location>
        <begin position="87"/>
        <end position="102"/>
    </location>
</feature>
<dbReference type="GO" id="GO:0005886">
    <property type="term" value="C:plasma membrane"/>
    <property type="evidence" value="ECO:0007669"/>
    <property type="project" value="UniProtKB-SubCell"/>
</dbReference>
<feature type="repeat" description="TNFR-Cys" evidence="20">
    <location>
        <begin position="86"/>
        <end position="128"/>
    </location>
</feature>
<dbReference type="FunFam" id="1.10.533.10:FF:000044">
    <property type="entry name" value="Tumor necrosis factor receptor superfamily member 1A"/>
    <property type="match status" value="1"/>
</dbReference>
<reference evidence="26" key="3">
    <citation type="submission" date="2025-09" db="UniProtKB">
        <authorList>
            <consortium name="Ensembl"/>
        </authorList>
    </citation>
    <scope>IDENTIFICATION</scope>
</reference>
<keyword evidence="14" id="KW-0325">Glycoprotein</keyword>
<dbReference type="GO" id="GO:0009986">
    <property type="term" value="C:cell surface"/>
    <property type="evidence" value="ECO:0007669"/>
    <property type="project" value="UniProtKB-ARBA"/>
</dbReference>
<dbReference type="PROSITE" id="PS50050">
    <property type="entry name" value="TNFR_NGFR_2"/>
    <property type="match status" value="2"/>
</dbReference>
<evidence type="ECO:0000256" key="2">
    <source>
        <dbReference type="ARBA" id="ARBA00004614"/>
    </source>
</evidence>
<keyword evidence="10" id="KW-0333">Golgi apparatus</keyword>
<dbReference type="GO" id="GO:0043120">
    <property type="term" value="F:tumor necrosis factor binding"/>
    <property type="evidence" value="ECO:0007669"/>
    <property type="project" value="TreeGrafter"/>
</dbReference>
<evidence type="ECO:0000313" key="26">
    <source>
        <dbReference type="Ensembl" id="ENSVURP00010023990.1"/>
    </source>
</evidence>
<evidence type="ECO:0000256" key="16">
    <source>
        <dbReference type="ARBA" id="ARBA00031535"/>
    </source>
</evidence>
<dbReference type="GO" id="GO:0010468">
    <property type="term" value="P:regulation of gene expression"/>
    <property type="evidence" value="ECO:0007669"/>
    <property type="project" value="UniProtKB-ARBA"/>
</dbReference>
<dbReference type="OMA" id="IWNAHKV"/>
<dbReference type="STRING" id="29139.ENSVURP00010023990"/>
<dbReference type="Pfam" id="PF00020">
    <property type="entry name" value="TNFR_c6"/>
    <property type="match status" value="1"/>
</dbReference>
<dbReference type="GO" id="GO:0005031">
    <property type="term" value="F:tumor necrosis factor receptor activity"/>
    <property type="evidence" value="ECO:0007669"/>
    <property type="project" value="InterPro"/>
</dbReference>
<keyword evidence="8" id="KW-0677">Repeat</keyword>
<accession>A0A4X2LQK9</accession>
<keyword evidence="12 20" id="KW-1015">Disulfide bond</keyword>
<evidence type="ECO:0000256" key="19">
    <source>
        <dbReference type="ARBA" id="ARBA00081281"/>
    </source>
</evidence>
<dbReference type="FunFam" id="2.10.50.10:FF:000025">
    <property type="entry name" value="Tumor necrosis factor receptor superfamily member 1A"/>
    <property type="match status" value="1"/>
</dbReference>
<dbReference type="PRINTS" id="PR01918">
    <property type="entry name" value="TNFACTORR1A"/>
</dbReference>
<dbReference type="InterPro" id="IPR000488">
    <property type="entry name" value="Death_dom"/>
</dbReference>
<feature type="chain" id="PRO_5021314144" description="Tumor necrosis factor receptor superfamily member 1A" evidence="23">
    <location>
        <begin position="21"/>
        <end position="459"/>
    </location>
</feature>
<feature type="domain" description="TNFR-Cys" evidence="25">
    <location>
        <begin position="129"/>
        <end position="172"/>
    </location>
</feature>
<evidence type="ECO:0000256" key="1">
    <source>
        <dbReference type="ARBA" id="ARBA00004251"/>
    </source>
</evidence>
<evidence type="ECO:0000256" key="18">
    <source>
        <dbReference type="ARBA" id="ARBA00031785"/>
    </source>
</evidence>
<dbReference type="GeneTree" id="ENSGT00940000159540"/>
<dbReference type="GO" id="GO:0000139">
    <property type="term" value="C:Golgi membrane"/>
    <property type="evidence" value="ECO:0007669"/>
    <property type="project" value="UniProtKB-SubCell"/>
</dbReference>